<feature type="compositionally biased region" description="Low complexity" evidence="2">
    <location>
        <begin position="70"/>
        <end position="83"/>
    </location>
</feature>
<name>A0ABV4R8D9_9ACTN</name>
<feature type="region of interest" description="Disordered" evidence="2">
    <location>
        <begin position="189"/>
        <end position="225"/>
    </location>
</feature>
<gene>
    <name evidence="3" type="ORF">SM436_28630</name>
</gene>
<dbReference type="Proteomes" id="UP001569904">
    <property type="component" value="Unassembled WGS sequence"/>
</dbReference>
<feature type="compositionally biased region" description="Basic and acidic residues" evidence="2">
    <location>
        <begin position="1"/>
        <end position="16"/>
    </location>
</feature>
<comment type="similarity">
    <text evidence="1">Belongs to the asp23 family.</text>
</comment>
<dbReference type="PANTHER" id="PTHR34297:SF2">
    <property type="entry name" value="ASP23_GLS24 FAMILY ENVELOPE STRESS RESPONSE PROTEIN"/>
    <property type="match status" value="1"/>
</dbReference>
<protein>
    <submittedName>
        <fullName evidence="3">Asp23/Gls24 family envelope stress response protein</fullName>
    </submittedName>
</protein>
<comment type="caution">
    <text evidence="3">The sequence shown here is derived from an EMBL/GenBank/DDBJ whole genome shotgun (WGS) entry which is preliminary data.</text>
</comment>
<evidence type="ECO:0000313" key="3">
    <source>
        <dbReference type="EMBL" id="MFA1557667.1"/>
    </source>
</evidence>
<feature type="region of interest" description="Disordered" evidence="2">
    <location>
        <begin position="1"/>
        <end position="92"/>
    </location>
</feature>
<proteinExistence type="inferred from homology"/>
<reference evidence="3 4" key="1">
    <citation type="submission" date="2023-11" db="EMBL/GenBank/DDBJ databases">
        <title>Actinomadura monticuli sp. nov., isolated from volcanic ash.</title>
        <authorList>
            <person name="Lee S.D."/>
            <person name="Yang H."/>
            <person name="Kim I.S."/>
        </authorList>
    </citation>
    <scope>NUCLEOTIDE SEQUENCE [LARGE SCALE GENOMIC DNA]</scope>
    <source>
        <strain evidence="3 4">DSM 45346</strain>
    </source>
</reference>
<evidence type="ECO:0000256" key="1">
    <source>
        <dbReference type="ARBA" id="ARBA00005721"/>
    </source>
</evidence>
<dbReference type="InterPro" id="IPR005531">
    <property type="entry name" value="Asp23"/>
</dbReference>
<evidence type="ECO:0000256" key="2">
    <source>
        <dbReference type="SAM" id="MobiDB-lite"/>
    </source>
</evidence>
<sequence length="225" mass="22007">MTGLDKRRSEGGEPRPDPGSIPYLPGLPGRPGTGQPGTGQPGTGQPGTGQPGSGQGGTAPSPSPSPSPGTTPLTAPTASGAGAVPMTLHGSPGDVTVRVEGRITIEDAVLEKIAALAALEVAGVVGPAPAGTRVAVDKDDVTIHLAIAVEYGSVIKDVAHAVQENVARVTGLMLGVRVAAVNVSVGDVRLRSAPPRPRSGMSGTGHDGAGQSGPGQSGPGQTARA</sequence>
<dbReference type="PANTHER" id="PTHR34297">
    <property type="entry name" value="HYPOTHETICAL CYTOSOLIC PROTEIN-RELATED"/>
    <property type="match status" value="1"/>
</dbReference>
<dbReference type="Pfam" id="PF03780">
    <property type="entry name" value="Asp23"/>
    <property type="match status" value="1"/>
</dbReference>
<accession>A0ABV4R8D9</accession>
<feature type="compositionally biased region" description="Gly residues" evidence="2">
    <location>
        <begin position="29"/>
        <end position="57"/>
    </location>
</feature>
<evidence type="ECO:0000313" key="4">
    <source>
        <dbReference type="Proteomes" id="UP001569904"/>
    </source>
</evidence>
<keyword evidence="4" id="KW-1185">Reference proteome</keyword>
<organism evidence="3 4">
    <name type="scientific">Actinomadura chokoriensis</name>
    <dbReference type="NCBI Taxonomy" id="454156"/>
    <lineage>
        <taxon>Bacteria</taxon>
        <taxon>Bacillati</taxon>
        <taxon>Actinomycetota</taxon>
        <taxon>Actinomycetes</taxon>
        <taxon>Streptosporangiales</taxon>
        <taxon>Thermomonosporaceae</taxon>
        <taxon>Actinomadura</taxon>
    </lineage>
</organism>
<dbReference type="RefSeq" id="WP_371944408.1">
    <property type="nucleotide sequence ID" value="NZ_JAXCEH010000023.1"/>
</dbReference>
<dbReference type="EMBL" id="JAXCEH010000023">
    <property type="protein sequence ID" value="MFA1557667.1"/>
    <property type="molecule type" value="Genomic_DNA"/>
</dbReference>
<feature type="compositionally biased region" description="Gly residues" evidence="2">
    <location>
        <begin position="202"/>
        <end position="218"/>
    </location>
</feature>